<dbReference type="SUPFAM" id="SSF53098">
    <property type="entry name" value="Ribonuclease H-like"/>
    <property type="match status" value="1"/>
</dbReference>
<dbReference type="AlphaFoldDB" id="A0A2K0U7Q7"/>
<dbReference type="GO" id="GO:0003676">
    <property type="term" value="F:nucleic acid binding"/>
    <property type="evidence" value="ECO:0007669"/>
    <property type="project" value="InterPro"/>
</dbReference>
<dbReference type="Proteomes" id="UP000236290">
    <property type="component" value="Unassembled WGS sequence"/>
</dbReference>
<dbReference type="EMBL" id="MTYI01000074">
    <property type="protein sequence ID" value="PNP53805.1"/>
    <property type="molecule type" value="Genomic_DNA"/>
</dbReference>
<dbReference type="PANTHER" id="PTHR43040">
    <property type="entry name" value="RIBONUCLEASE D"/>
    <property type="match status" value="1"/>
</dbReference>
<feature type="domain" description="3'-5' exonuclease" evidence="1">
    <location>
        <begin position="38"/>
        <end position="213"/>
    </location>
</feature>
<dbReference type="InterPro" id="IPR012337">
    <property type="entry name" value="RNaseH-like_sf"/>
</dbReference>
<dbReference type="GO" id="GO:0008408">
    <property type="term" value="F:3'-5' exonuclease activity"/>
    <property type="evidence" value="ECO:0007669"/>
    <property type="project" value="InterPro"/>
</dbReference>
<proteinExistence type="predicted"/>
<organism evidence="2 3">
    <name type="scientific">Trichoderma harzianum</name>
    <name type="common">Hypocrea lixii</name>
    <dbReference type="NCBI Taxonomy" id="5544"/>
    <lineage>
        <taxon>Eukaryota</taxon>
        <taxon>Fungi</taxon>
        <taxon>Dikarya</taxon>
        <taxon>Ascomycota</taxon>
        <taxon>Pezizomycotina</taxon>
        <taxon>Sordariomycetes</taxon>
        <taxon>Hypocreomycetidae</taxon>
        <taxon>Hypocreales</taxon>
        <taxon>Hypocreaceae</taxon>
        <taxon>Trichoderma</taxon>
    </lineage>
</organism>
<sequence>MLRRKAAEFVNTLAGVTKIVDLVYDQPAYIRGLGPLMYIDLEGERLGRNGSISLMTVLVCPGEGLERIFVIDIYTLGNTAFDAVGERRKSLKNTLEAPEIAKVFFDVRRDSEALFAHYGVSLGGVRDLQLMDSAARPRTEQRRRLSGLAKCMQFVPLTKAQKAEWALCKERGDRVWNPDKGGSYSAFNKRPLSAEILRYCAGDVAYLPAMYKKYASKSTRWRNFVFEASQKRVVESQGMGVQPEGRERALSPWTAEEHKMLDSWTEVNPRRGYFSQSWEDEFDDVLWNEDPEDNLDDFIWNEDPEDNFDDFL</sequence>
<reference evidence="2 3" key="1">
    <citation type="submission" date="2017-02" db="EMBL/GenBank/DDBJ databases">
        <title>Genomes of Trichoderma spp. with biocontrol activity.</title>
        <authorList>
            <person name="Gardiner D."/>
            <person name="Kazan K."/>
            <person name="Vos C."/>
            <person name="Harvey P."/>
        </authorList>
    </citation>
    <scope>NUCLEOTIDE SEQUENCE [LARGE SCALE GENOMIC DNA]</scope>
    <source>
        <strain evidence="2 3">Tr1</strain>
    </source>
</reference>
<comment type="caution">
    <text evidence="2">The sequence shown here is derived from an EMBL/GenBank/DDBJ whole genome shotgun (WGS) entry which is preliminary data.</text>
</comment>
<accession>A0A2K0U7Q7</accession>
<protein>
    <recommendedName>
        <fullName evidence="1">3'-5' exonuclease domain-containing protein</fullName>
    </recommendedName>
</protein>
<dbReference type="GO" id="GO:0006139">
    <property type="term" value="P:nucleobase-containing compound metabolic process"/>
    <property type="evidence" value="ECO:0007669"/>
    <property type="project" value="InterPro"/>
</dbReference>
<name>A0A2K0U7Q7_TRIHA</name>
<dbReference type="PANTHER" id="PTHR43040:SF1">
    <property type="entry name" value="RIBONUCLEASE D"/>
    <property type="match status" value="1"/>
</dbReference>
<dbReference type="Pfam" id="PF01612">
    <property type="entry name" value="DNA_pol_A_exo1"/>
    <property type="match status" value="1"/>
</dbReference>
<evidence type="ECO:0000313" key="2">
    <source>
        <dbReference type="EMBL" id="PNP53805.1"/>
    </source>
</evidence>
<dbReference type="InterPro" id="IPR036397">
    <property type="entry name" value="RNaseH_sf"/>
</dbReference>
<gene>
    <name evidence="2" type="ORF">THARTR1_05929</name>
</gene>
<dbReference type="InterPro" id="IPR002562">
    <property type="entry name" value="3'-5'_exonuclease_dom"/>
</dbReference>
<evidence type="ECO:0000259" key="1">
    <source>
        <dbReference type="Pfam" id="PF01612"/>
    </source>
</evidence>
<dbReference type="OrthoDB" id="26838at2759"/>
<dbReference type="Gene3D" id="3.30.420.10">
    <property type="entry name" value="Ribonuclease H-like superfamily/Ribonuclease H"/>
    <property type="match status" value="1"/>
</dbReference>
<evidence type="ECO:0000313" key="3">
    <source>
        <dbReference type="Proteomes" id="UP000236290"/>
    </source>
</evidence>